<dbReference type="OrthoDB" id="9812532at2"/>
<evidence type="ECO:0000256" key="2">
    <source>
        <dbReference type="ARBA" id="ARBA00016549"/>
    </source>
</evidence>
<reference evidence="6 8" key="1">
    <citation type="submission" date="2015-03" db="EMBL/GenBank/DDBJ databases">
        <authorList>
            <person name="Hassan Y.I."/>
            <person name="Lepp D."/>
            <person name="Zhou T."/>
        </authorList>
    </citation>
    <scope>NUCLEOTIDE SEQUENCE [LARGE SCALE GENOMIC DNA]</scope>
    <source>
        <strain evidence="6 8">DSM 17137</strain>
    </source>
</reference>
<evidence type="ECO:0000313" key="7">
    <source>
        <dbReference type="EMBL" id="SHF39396.1"/>
    </source>
</evidence>
<dbReference type="PATRIC" id="fig|1121477.3.peg.2673"/>
<dbReference type="Proteomes" id="UP000184533">
    <property type="component" value="Unassembled WGS sequence"/>
</dbReference>
<sequence>MTSGFRIRSQWERLDQAFVTDFSELPVAVVSDVMSRLVGGGVALRPMHTAGVLAGAALTVKARPGENLMIHKAIEMAQPGDIIVVDAAGDTTNSLMGELMLAHAIKRGVGGFVLNGAIRDAQAFKDQNLPVYAVGVTHRGPYRDGPGEIGFPIAIEGMVIESGDLMLGDLDGVVCVPKADLAEVLAGARKKFAAEEKQMAQTLDGSVDKSWIDKALAQKGCVYV</sequence>
<dbReference type="STRING" id="1121477.SAMN02745223_02506"/>
<dbReference type="EMBL" id="LAJF01000061">
    <property type="protein sequence ID" value="KKB85073.1"/>
    <property type="molecule type" value="Genomic_DNA"/>
</dbReference>
<dbReference type="InterPro" id="IPR036704">
    <property type="entry name" value="RraA/RraA-like_sf"/>
</dbReference>
<proteinExistence type="predicted"/>
<feature type="binding site" evidence="5">
    <location>
        <begin position="97"/>
        <end position="100"/>
    </location>
    <ligand>
        <name>substrate</name>
    </ligand>
</feature>
<feature type="binding site" evidence="5">
    <location>
        <position position="120"/>
    </location>
    <ligand>
        <name>Mg(2+)</name>
        <dbReference type="ChEBI" id="CHEBI:18420"/>
    </ligand>
</feature>
<dbReference type="Pfam" id="PF03737">
    <property type="entry name" value="RraA-like"/>
    <property type="match status" value="1"/>
</dbReference>
<evidence type="ECO:0000313" key="8">
    <source>
        <dbReference type="Proteomes" id="UP000033608"/>
    </source>
</evidence>
<dbReference type="SUPFAM" id="SSF89562">
    <property type="entry name" value="RraA-like"/>
    <property type="match status" value="1"/>
</dbReference>
<accession>A0A0F5LRW8</accession>
<dbReference type="Proteomes" id="UP000033608">
    <property type="component" value="Unassembled WGS sequence"/>
</dbReference>
<dbReference type="PANTHER" id="PTHR33254">
    <property type="entry name" value="4-HYDROXY-4-METHYL-2-OXOGLUTARATE ALDOLASE 3-RELATED"/>
    <property type="match status" value="1"/>
</dbReference>
<keyword evidence="8" id="KW-1185">Reference proteome</keyword>
<protein>
    <recommendedName>
        <fullName evidence="2">Putative 4-hydroxy-4-methyl-2-oxoglutarate aldolase</fullName>
    </recommendedName>
    <alternativeName>
        <fullName evidence="3">Regulator of ribonuclease activity homolog</fullName>
    </alternativeName>
    <alternativeName>
        <fullName evidence="4">RraA-like protein</fullName>
    </alternativeName>
</protein>
<gene>
    <name evidence="7" type="ORF">SAMN02745223_02506</name>
    <name evidence="6" type="ORF">VW29_07910</name>
</gene>
<dbReference type="CDD" id="cd16841">
    <property type="entry name" value="RraA_family"/>
    <property type="match status" value="1"/>
</dbReference>
<dbReference type="PANTHER" id="PTHR33254:SF4">
    <property type="entry name" value="4-HYDROXY-4-METHYL-2-OXOGLUTARATE ALDOLASE 3-RELATED"/>
    <property type="match status" value="1"/>
</dbReference>
<evidence type="ECO:0000256" key="5">
    <source>
        <dbReference type="PIRSR" id="PIRSR605493-1"/>
    </source>
</evidence>
<dbReference type="GO" id="GO:0046872">
    <property type="term" value="F:metal ion binding"/>
    <property type="evidence" value="ECO:0007669"/>
    <property type="project" value="UniProtKB-KW"/>
</dbReference>
<dbReference type="RefSeq" id="WP_046134773.1">
    <property type="nucleotide sequence ID" value="NZ_FQVC01000007.1"/>
</dbReference>
<dbReference type="AlphaFoldDB" id="A0A0F5LRW8"/>
<reference evidence="7 9" key="2">
    <citation type="submission" date="2016-11" db="EMBL/GenBank/DDBJ databases">
        <authorList>
            <person name="Jaros S."/>
            <person name="Januszkiewicz K."/>
            <person name="Wedrychowicz H."/>
        </authorList>
    </citation>
    <scope>NUCLEOTIDE SEQUENCE [LARGE SCALE GENOMIC DNA]</scope>
    <source>
        <strain evidence="7 9">DSM 17137</strain>
    </source>
</reference>
<keyword evidence="5" id="KW-0460">Magnesium</keyword>
<feature type="binding site" evidence="5">
    <location>
        <position position="119"/>
    </location>
    <ligand>
        <name>substrate</name>
    </ligand>
</feature>
<keyword evidence="5" id="KW-0479">Metal-binding</keyword>
<evidence type="ECO:0000313" key="6">
    <source>
        <dbReference type="EMBL" id="KKB85073.1"/>
    </source>
</evidence>
<dbReference type="InterPro" id="IPR005493">
    <property type="entry name" value="RraA/RraA-like"/>
</dbReference>
<name>A0A0F5LRW8_9HYPH</name>
<dbReference type="EMBL" id="FQVC01000007">
    <property type="protein sequence ID" value="SHF39396.1"/>
    <property type="molecule type" value="Genomic_DNA"/>
</dbReference>
<dbReference type="Gene3D" id="3.50.30.40">
    <property type="entry name" value="Ribonuclease E inhibitor RraA/RraA-like"/>
    <property type="match status" value="1"/>
</dbReference>
<comment type="cofactor">
    <cofactor evidence="1">
        <name>a divalent metal cation</name>
        <dbReference type="ChEBI" id="CHEBI:60240"/>
    </cofactor>
</comment>
<organism evidence="6 8">
    <name type="scientific">Devosia limi DSM 17137</name>
    <dbReference type="NCBI Taxonomy" id="1121477"/>
    <lineage>
        <taxon>Bacteria</taxon>
        <taxon>Pseudomonadati</taxon>
        <taxon>Pseudomonadota</taxon>
        <taxon>Alphaproteobacteria</taxon>
        <taxon>Hyphomicrobiales</taxon>
        <taxon>Devosiaceae</taxon>
        <taxon>Devosia</taxon>
    </lineage>
</organism>
<evidence type="ECO:0000256" key="4">
    <source>
        <dbReference type="ARBA" id="ARBA00030169"/>
    </source>
</evidence>
<evidence type="ECO:0000256" key="1">
    <source>
        <dbReference type="ARBA" id="ARBA00001968"/>
    </source>
</evidence>
<evidence type="ECO:0000256" key="3">
    <source>
        <dbReference type="ARBA" id="ARBA00029596"/>
    </source>
</evidence>
<dbReference type="NCBIfam" id="NF004850">
    <property type="entry name" value="PRK06201.1"/>
    <property type="match status" value="1"/>
</dbReference>
<comment type="cofactor">
    <cofactor evidence="5">
        <name>Mg(2+)</name>
        <dbReference type="ChEBI" id="CHEBI:18420"/>
    </cofactor>
</comment>
<evidence type="ECO:0000313" key="9">
    <source>
        <dbReference type="Proteomes" id="UP000184533"/>
    </source>
</evidence>